<dbReference type="EMBL" id="CP007793">
    <property type="protein sequence ID" value="AIB11005.1"/>
    <property type="molecule type" value="Genomic_DNA"/>
</dbReference>
<dbReference type="InterPro" id="IPR009381">
    <property type="entry name" value="Trehalose_catabolism_ThuA_prok"/>
</dbReference>
<organism evidence="2 3">
    <name type="scientific">Azospirillum argentinense</name>
    <dbReference type="NCBI Taxonomy" id="2970906"/>
    <lineage>
        <taxon>Bacteria</taxon>
        <taxon>Pseudomonadati</taxon>
        <taxon>Pseudomonadota</taxon>
        <taxon>Alphaproteobacteria</taxon>
        <taxon>Rhodospirillales</taxon>
        <taxon>Azospirillaceae</taxon>
        <taxon>Azospirillum</taxon>
    </lineage>
</organism>
<evidence type="ECO:0000313" key="2">
    <source>
        <dbReference type="EMBL" id="AIB11005.1"/>
    </source>
</evidence>
<accession>A0A060DE94</accession>
<dbReference type="RefSeq" id="WP_038526589.1">
    <property type="nucleotide sequence ID" value="NZ_CP007793.1"/>
</dbReference>
<dbReference type="Proteomes" id="UP000027186">
    <property type="component" value="Chromosome"/>
</dbReference>
<feature type="domain" description="ThuA-like" evidence="1">
    <location>
        <begin position="7"/>
        <end position="223"/>
    </location>
</feature>
<reference evidence="2 3" key="1">
    <citation type="journal article" date="2014" name="Genome Announc.">
        <title>Complete Genome Sequence of the Model Rhizosphere Strain Azospirillum brasilense Az39, Successfully Applied in Agriculture.</title>
        <authorList>
            <person name="Rivera D."/>
            <person name="Revale S."/>
            <person name="Molina R."/>
            <person name="Gualpa J."/>
            <person name="Puente M."/>
            <person name="Maroniche G."/>
            <person name="Paris G."/>
            <person name="Baker D."/>
            <person name="Clavijo B."/>
            <person name="McLay K."/>
            <person name="Spaepen S."/>
            <person name="Perticari A."/>
            <person name="Vazquez M."/>
            <person name="Wisniewski-Dye F."/>
            <person name="Watkins C."/>
            <person name="Martinez-Abarca F."/>
            <person name="Vanderleyden J."/>
            <person name="Cassan F."/>
        </authorList>
    </citation>
    <scope>NUCLEOTIDE SEQUENCE [LARGE SCALE GENOMIC DNA]</scope>
    <source>
        <strain evidence="2 3">Az39</strain>
    </source>
</reference>
<dbReference type="InterPro" id="IPR029062">
    <property type="entry name" value="Class_I_gatase-like"/>
</dbReference>
<protein>
    <submittedName>
        <fullName evidence="2">PalA</fullName>
    </submittedName>
</protein>
<gene>
    <name evidence="2" type="ORF">ABAZ39_03015</name>
</gene>
<evidence type="ECO:0000259" key="1">
    <source>
        <dbReference type="Pfam" id="PF06283"/>
    </source>
</evidence>
<dbReference type="AlphaFoldDB" id="A0A060DE94"/>
<dbReference type="SUPFAM" id="SSF52317">
    <property type="entry name" value="Class I glutamine amidotransferase-like"/>
    <property type="match status" value="1"/>
</dbReference>
<dbReference type="Pfam" id="PF06283">
    <property type="entry name" value="ThuA"/>
    <property type="match status" value="1"/>
</dbReference>
<dbReference type="KEGG" id="abq:ABAZ39_03015"/>
<dbReference type="InterPro" id="IPR029010">
    <property type="entry name" value="ThuA-like"/>
</dbReference>
<evidence type="ECO:0000313" key="3">
    <source>
        <dbReference type="Proteomes" id="UP000027186"/>
    </source>
</evidence>
<dbReference type="PIRSF" id="PIRSF030013">
    <property type="entry name" value="ThuA"/>
    <property type="match status" value="1"/>
</dbReference>
<proteinExistence type="predicted"/>
<dbReference type="Gene3D" id="3.40.50.880">
    <property type="match status" value="1"/>
</dbReference>
<name>A0A060DE94_9PROT</name>
<sequence length="248" mass="28102">MPLQSPRVLIWNEFLHERRDETVRSHYPQGIHEALAAPLRAAGLTVETATLDEPEHGLTEERLNAADTLVWWGHRAHAEVSDTAVERVKRRVTEQGMGLVALHSSHFSKPFLALMGTGCFLKYRVAAEKERLWVVDPGHPVAAGIADCIELDHEEMYGEPFDVPPPDDLVFLSWFQGGEVFRSGCGWRRGLGRVFYFRPGHETYPTYHHPQIQRVILNAVRWAARPEGLEAPVRGRRTTPLEPIPPRS</sequence>